<dbReference type="Pfam" id="PF00015">
    <property type="entry name" value="MCPsignal"/>
    <property type="match status" value="1"/>
</dbReference>
<dbReference type="PANTHER" id="PTHR43531:SF11">
    <property type="entry name" value="METHYL-ACCEPTING CHEMOTAXIS PROTEIN 3"/>
    <property type="match status" value="1"/>
</dbReference>
<accession>A0A4Q0YF92</accession>
<evidence type="ECO:0000256" key="2">
    <source>
        <dbReference type="ARBA" id="ARBA00022475"/>
    </source>
</evidence>
<sequence>MLKNISIKAKLLSTVIGSIVLIALILLVEMTISINNEVTTLSNESAKAAYNAKEKELENYVSLAYKTVESYYARTAEDKIQEEVESYLKEQTNYIFSIVEGEYNKYKNTLSTDEMKKRLKSILNDAKFGKSGYFFVYDPNGVNISLPPKPELEGKNLSHVQDKNGVYIIKSLVELGLSPKGEGFLKYLWDKPGFNNPQPKVSYVKMFKPFNWIIGTGEYIDNVSEKMKQEALKAITDMKYGTHGYFWINDSNHVVTAHGAKPQLVGKNMYDLKDSKGTYLYRDIVKAANANKDGGLVKYYWSMPEKKGDFLKFSFVRKFEPWDMIIGTGAYVFDVENTVKEMRKTTDENLSALIMRNIIVIFVILAIISVLAVILMKKLLFNPLENFQVGLLSFFKYINKEQSHIDLLKIEANDEIGKMSTIINQNIDKSKTIIEQDNKLISEVKEIVNHVGNGYIDKKIKGSTNNESLEELKSLLNNMLENLQSLVGTNINALTEVLEKYASRDFTQKINSKDSGKIGTSIINMHDMITKILQDNQKDGLLLKNKSEELSSNVKTLSDNATSQAASLEETAASIEEITGNIKQTNEKAQQMLNISAETKSSANTGKDLASKTAKSMDEINETVMNINEAITVIDQIAFQTNILSLNAAVEAATAGEAGKGFAVVAQEVRNLASRSAEAAKEIKDLVENATVKAAEGKNISSSMIKGFTELESKIADTNNLIDDVTNAAKEQNLGMTQISDAINQLDKFTQENAAIADKTNTIAQETNRVSLDIVDNVNMNDFEGKVE</sequence>
<feature type="coiled-coil region" evidence="9">
    <location>
        <begin position="568"/>
        <end position="595"/>
    </location>
</feature>
<dbReference type="PANTHER" id="PTHR43531">
    <property type="entry name" value="PROTEIN ICFG"/>
    <property type="match status" value="1"/>
</dbReference>
<dbReference type="EMBL" id="PDKJ01000003">
    <property type="protein sequence ID" value="RXJ69217.1"/>
    <property type="molecule type" value="Genomic_DNA"/>
</dbReference>
<protein>
    <submittedName>
        <fullName evidence="12">Chemotaxis protein</fullName>
    </submittedName>
</protein>
<evidence type="ECO:0000313" key="12">
    <source>
        <dbReference type="EMBL" id="RXJ69217.1"/>
    </source>
</evidence>
<name>A0A4Q0YF92_9BACT</name>
<keyword evidence="4 10" id="KW-0812">Transmembrane</keyword>
<evidence type="ECO:0000256" key="4">
    <source>
        <dbReference type="ARBA" id="ARBA00022692"/>
    </source>
</evidence>
<evidence type="ECO:0000256" key="1">
    <source>
        <dbReference type="ARBA" id="ARBA00004651"/>
    </source>
</evidence>
<evidence type="ECO:0000256" key="8">
    <source>
        <dbReference type="PROSITE-ProRule" id="PRU00284"/>
    </source>
</evidence>
<dbReference type="SMART" id="SM00283">
    <property type="entry name" value="MA"/>
    <property type="match status" value="1"/>
</dbReference>
<evidence type="ECO:0000256" key="7">
    <source>
        <dbReference type="ARBA" id="ARBA00029447"/>
    </source>
</evidence>
<dbReference type="GO" id="GO:0006935">
    <property type="term" value="P:chemotaxis"/>
    <property type="evidence" value="ECO:0007669"/>
    <property type="project" value="UniProtKB-KW"/>
</dbReference>
<dbReference type="InterPro" id="IPR033480">
    <property type="entry name" value="sCache_2"/>
</dbReference>
<dbReference type="PROSITE" id="PS50111">
    <property type="entry name" value="CHEMOTAXIS_TRANSDUC_2"/>
    <property type="match status" value="1"/>
</dbReference>
<dbReference type="Proteomes" id="UP000290172">
    <property type="component" value="Unassembled WGS sequence"/>
</dbReference>
<feature type="transmembrane region" description="Helical" evidence="10">
    <location>
        <begin position="12"/>
        <end position="34"/>
    </location>
</feature>
<comment type="similarity">
    <text evidence="7">Belongs to the methyl-accepting chemotaxis (MCP) protein family.</text>
</comment>
<dbReference type="CDD" id="cd11386">
    <property type="entry name" value="MCP_signal"/>
    <property type="match status" value="1"/>
</dbReference>
<dbReference type="SMART" id="SM01049">
    <property type="entry name" value="Cache_2"/>
    <property type="match status" value="2"/>
</dbReference>
<organism evidence="12 13">
    <name type="scientific">Halarcobacter ebronensis</name>
    <dbReference type="NCBI Taxonomy" id="1462615"/>
    <lineage>
        <taxon>Bacteria</taxon>
        <taxon>Pseudomonadati</taxon>
        <taxon>Campylobacterota</taxon>
        <taxon>Epsilonproteobacteria</taxon>
        <taxon>Campylobacterales</taxon>
        <taxon>Arcobacteraceae</taxon>
        <taxon>Halarcobacter</taxon>
    </lineage>
</organism>
<reference evidence="12 13" key="1">
    <citation type="submission" date="2017-10" db="EMBL/GenBank/DDBJ databases">
        <title>Genomics of the genus Arcobacter.</title>
        <authorList>
            <person name="Perez-Cataluna A."/>
            <person name="Figueras M.J."/>
        </authorList>
    </citation>
    <scope>NUCLEOTIDE SEQUENCE [LARGE SCALE GENOMIC DNA]</scope>
    <source>
        <strain evidence="12 13">CECT 8993</strain>
    </source>
</reference>
<evidence type="ECO:0000256" key="10">
    <source>
        <dbReference type="SAM" id="Phobius"/>
    </source>
</evidence>
<gene>
    <name evidence="12" type="ORF">CRV08_04200</name>
</gene>
<dbReference type="Pfam" id="PF08269">
    <property type="entry name" value="dCache_2"/>
    <property type="match status" value="1"/>
</dbReference>
<evidence type="ECO:0000256" key="3">
    <source>
        <dbReference type="ARBA" id="ARBA00022500"/>
    </source>
</evidence>
<evidence type="ECO:0000256" key="9">
    <source>
        <dbReference type="SAM" id="Coils"/>
    </source>
</evidence>
<dbReference type="CDD" id="cd18774">
    <property type="entry name" value="PDC2_HK_sensor"/>
    <property type="match status" value="1"/>
</dbReference>
<dbReference type="RefSeq" id="WP_128979393.1">
    <property type="nucleotide sequence ID" value="NZ_PDKJ01000003.1"/>
</dbReference>
<keyword evidence="2" id="KW-1003">Cell membrane</keyword>
<dbReference type="InterPro" id="IPR004010">
    <property type="entry name" value="Double_Cache_2"/>
</dbReference>
<dbReference type="GO" id="GO:0007165">
    <property type="term" value="P:signal transduction"/>
    <property type="evidence" value="ECO:0007669"/>
    <property type="project" value="UniProtKB-KW"/>
</dbReference>
<dbReference type="InterPro" id="IPR051310">
    <property type="entry name" value="MCP_chemotaxis"/>
</dbReference>
<keyword evidence="9" id="KW-0175">Coiled coil</keyword>
<keyword evidence="3" id="KW-0145">Chemotaxis</keyword>
<comment type="subcellular location">
    <subcellularLocation>
        <location evidence="1">Cell membrane</location>
        <topology evidence="1">Multi-pass membrane protein</topology>
    </subcellularLocation>
</comment>
<dbReference type="AlphaFoldDB" id="A0A4Q0YF92"/>
<keyword evidence="5 10" id="KW-1133">Transmembrane helix</keyword>
<feature type="coiled-coil region" evidence="9">
    <location>
        <begin position="669"/>
        <end position="728"/>
    </location>
</feature>
<proteinExistence type="inferred from homology"/>
<keyword evidence="8" id="KW-0807">Transducer</keyword>
<evidence type="ECO:0000256" key="6">
    <source>
        <dbReference type="ARBA" id="ARBA00023136"/>
    </source>
</evidence>
<dbReference type="Gene3D" id="1.10.287.950">
    <property type="entry name" value="Methyl-accepting chemotaxis protein"/>
    <property type="match status" value="1"/>
</dbReference>
<dbReference type="InterPro" id="IPR004089">
    <property type="entry name" value="MCPsignal_dom"/>
</dbReference>
<keyword evidence="6 10" id="KW-0472">Membrane</keyword>
<dbReference type="GO" id="GO:0004888">
    <property type="term" value="F:transmembrane signaling receptor activity"/>
    <property type="evidence" value="ECO:0007669"/>
    <property type="project" value="TreeGrafter"/>
</dbReference>
<comment type="caution">
    <text evidence="12">The sequence shown here is derived from an EMBL/GenBank/DDBJ whole genome shotgun (WGS) entry which is preliminary data.</text>
</comment>
<evidence type="ECO:0000313" key="13">
    <source>
        <dbReference type="Proteomes" id="UP000290172"/>
    </source>
</evidence>
<feature type="domain" description="Methyl-accepting transducer" evidence="11">
    <location>
        <begin position="539"/>
        <end position="768"/>
    </location>
</feature>
<dbReference type="SUPFAM" id="SSF58104">
    <property type="entry name" value="Methyl-accepting chemotaxis protein (MCP) signaling domain"/>
    <property type="match status" value="1"/>
</dbReference>
<feature type="transmembrane region" description="Helical" evidence="10">
    <location>
        <begin position="353"/>
        <end position="375"/>
    </location>
</feature>
<dbReference type="GO" id="GO:0005886">
    <property type="term" value="C:plasma membrane"/>
    <property type="evidence" value="ECO:0007669"/>
    <property type="project" value="UniProtKB-SubCell"/>
</dbReference>
<evidence type="ECO:0000259" key="11">
    <source>
        <dbReference type="PROSITE" id="PS50111"/>
    </source>
</evidence>
<dbReference type="Gene3D" id="3.30.450.20">
    <property type="entry name" value="PAS domain"/>
    <property type="match status" value="2"/>
</dbReference>
<evidence type="ECO:0000256" key="5">
    <source>
        <dbReference type="ARBA" id="ARBA00022989"/>
    </source>
</evidence>